<accession>A0ACC2L8S4</accession>
<sequence length="155" mass="17120">MHAAQSIQLGINDVVVAGGMESMCIAPKYLAETRKGSRLGHDMVIDGMLKDGLWDVYNDYAMGMCAELCADQRTITREEQHYTPTIFLPISWVLLLVRDVNGLYPSFPALDSISTSISLQIHGNRGISRLIPHHMKHSISTPSFGRHSGGGRDPR</sequence>
<evidence type="ECO:0000313" key="2">
    <source>
        <dbReference type="Proteomes" id="UP001234297"/>
    </source>
</evidence>
<comment type="caution">
    <text evidence="1">The sequence shown here is derived from an EMBL/GenBank/DDBJ whole genome shotgun (WGS) entry which is preliminary data.</text>
</comment>
<keyword evidence="2" id="KW-1185">Reference proteome</keyword>
<reference evidence="1 2" key="1">
    <citation type="journal article" date="2022" name="Hortic Res">
        <title>A haplotype resolved chromosomal level avocado genome allows analysis of novel avocado genes.</title>
        <authorList>
            <person name="Nath O."/>
            <person name="Fletcher S.J."/>
            <person name="Hayward A."/>
            <person name="Shaw L.M."/>
            <person name="Masouleh A.K."/>
            <person name="Furtado A."/>
            <person name="Henry R.J."/>
            <person name="Mitter N."/>
        </authorList>
    </citation>
    <scope>NUCLEOTIDE SEQUENCE [LARGE SCALE GENOMIC DNA]</scope>
    <source>
        <strain evidence="2">cv. Hass</strain>
    </source>
</reference>
<protein>
    <submittedName>
        <fullName evidence="1">Uncharacterized protein</fullName>
    </submittedName>
</protein>
<organism evidence="1 2">
    <name type="scientific">Persea americana</name>
    <name type="common">Avocado</name>
    <dbReference type="NCBI Taxonomy" id="3435"/>
    <lineage>
        <taxon>Eukaryota</taxon>
        <taxon>Viridiplantae</taxon>
        <taxon>Streptophyta</taxon>
        <taxon>Embryophyta</taxon>
        <taxon>Tracheophyta</taxon>
        <taxon>Spermatophyta</taxon>
        <taxon>Magnoliopsida</taxon>
        <taxon>Magnoliidae</taxon>
        <taxon>Laurales</taxon>
        <taxon>Lauraceae</taxon>
        <taxon>Persea</taxon>
    </lineage>
</organism>
<proteinExistence type="predicted"/>
<evidence type="ECO:0000313" key="1">
    <source>
        <dbReference type="EMBL" id="KAJ8629892.1"/>
    </source>
</evidence>
<name>A0ACC2L8S4_PERAE</name>
<dbReference type="Proteomes" id="UP001234297">
    <property type="component" value="Chromosome 7"/>
</dbReference>
<gene>
    <name evidence="1" type="ORF">MRB53_023215</name>
</gene>
<dbReference type="EMBL" id="CM056815">
    <property type="protein sequence ID" value="KAJ8629892.1"/>
    <property type="molecule type" value="Genomic_DNA"/>
</dbReference>